<evidence type="ECO:0000313" key="4">
    <source>
        <dbReference type="Proteomes" id="UP000221369"/>
    </source>
</evidence>
<accession>A0A2A9DTG9</accession>
<feature type="region of interest" description="Disordered" evidence="1">
    <location>
        <begin position="344"/>
        <end position="363"/>
    </location>
</feature>
<organism evidence="3 4">
    <name type="scientific">Paramicrobacterium agarici</name>
    <dbReference type="NCBI Taxonomy" id="630514"/>
    <lineage>
        <taxon>Bacteria</taxon>
        <taxon>Bacillati</taxon>
        <taxon>Actinomycetota</taxon>
        <taxon>Actinomycetes</taxon>
        <taxon>Micrococcales</taxon>
        <taxon>Microbacteriaceae</taxon>
        <taxon>Paramicrobacterium</taxon>
    </lineage>
</organism>
<dbReference type="Gene3D" id="1.10.1040.10">
    <property type="entry name" value="N-(1-d-carboxylethyl)-l-norvaline Dehydrogenase, domain 2"/>
    <property type="match status" value="1"/>
</dbReference>
<gene>
    <name evidence="3" type="ORF">ATJ78_0812</name>
</gene>
<dbReference type="GO" id="GO:0016491">
    <property type="term" value="F:oxidoreductase activity"/>
    <property type="evidence" value="ECO:0007669"/>
    <property type="project" value="InterPro"/>
</dbReference>
<protein>
    <submittedName>
        <fullName evidence="3">NAD/NADP octopine/nopaline dehydrogenase-like protein</fullName>
    </submittedName>
</protein>
<evidence type="ECO:0000259" key="2">
    <source>
        <dbReference type="Pfam" id="PF02317"/>
    </source>
</evidence>
<feature type="domain" description="Opine dehydrogenase" evidence="2">
    <location>
        <begin position="171"/>
        <end position="310"/>
    </location>
</feature>
<dbReference type="InterPro" id="IPR008927">
    <property type="entry name" value="6-PGluconate_DH-like_C_sf"/>
</dbReference>
<reference evidence="3 4" key="1">
    <citation type="submission" date="2017-10" db="EMBL/GenBank/DDBJ databases">
        <title>Sequencing the genomes of 1000 actinobacteria strains.</title>
        <authorList>
            <person name="Klenk H.-P."/>
        </authorList>
    </citation>
    <scope>NUCLEOTIDE SEQUENCE [LARGE SCALE GENOMIC DNA]</scope>
    <source>
        <strain evidence="3 4">DSM 21798</strain>
    </source>
</reference>
<dbReference type="Proteomes" id="UP000221369">
    <property type="component" value="Unassembled WGS sequence"/>
</dbReference>
<comment type="caution">
    <text evidence="3">The sequence shown here is derived from an EMBL/GenBank/DDBJ whole genome shotgun (WGS) entry which is preliminary data.</text>
</comment>
<evidence type="ECO:0000256" key="1">
    <source>
        <dbReference type="SAM" id="MobiDB-lite"/>
    </source>
</evidence>
<keyword evidence="4" id="KW-1185">Reference proteome</keyword>
<name>A0A2A9DTG9_9MICO</name>
<dbReference type="RefSeq" id="WP_098406416.1">
    <property type="nucleotide sequence ID" value="NZ_PDJE01000001.1"/>
</dbReference>
<sequence length="363" mass="39805">MLSVIGGPQALPAAVYASANTGEEVGVLSSSLSHEALPGMRVENVEGPVWLQPGILPETTHFVVISDSTNLKGVLYAHRQQIAGRKLLLAPGGFAGVLRVRAWFDEWGLTAPELGEVTAFIVGGRLDATENRFRLGAAKRDLPLASESADRTDALVRDYSPYFPHLTPSDLSTTTLSNANHMIHPAVVLLNAARIDNAEPFLFYREGLSPATARFMEALDAERLELVKALGGEPLTLKDWMLRYYEAEGMRGDTLLECLQTFAGFAGSAAPLTLRYRYLEDDVWFGLAQYLALAREWGTACAHLQSVVTATTVLCSRVESSYDDEPWQLFRDYWDAQERNQHLNSPRAHGGLSDVGNAVEKVT</sequence>
<dbReference type="SUPFAM" id="SSF48179">
    <property type="entry name" value="6-phosphogluconate dehydrogenase C-terminal domain-like"/>
    <property type="match status" value="1"/>
</dbReference>
<dbReference type="InterPro" id="IPR013328">
    <property type="entry name" value="6PGD_dom2"/>
</dbReference>
<dbReference type="AlphaFoldDB" id="A0A2A9DTG9"/>
<proteinExistence type="predicted"/>
<dbReference type="InterPro" id="IPR003421">
    <property type="entry name" value="Opine_DH"/>
</dbReference>
<evidence type="ECO:0000313" key="3">
    <source>
        <dbReference type="EMBL" id="PFG29893.1"/>
    </source>
</evidence>
<dbReference type="Pfam" id="PF02317">
    <property type="entry name" value="Octopine_DH"/>
    <property type="match status" value="1"/>
</dbReference>
<dbReference type="EMBL" id="PDJE01000001">
    <property type="protein sequence ID" value="PFG29893.1"/>
    <property type="molecule type" value="Genomic_DNA"/>
</dbReference>